<evidence type="ECO:0000256" key="2">
    <source>
        <dbReference type="SAM" id="SignalP"/>
    </source>
</evidence>
<gene>
    <name evidence="4" type="primary">gloB_1</name>
    <name evidence="4" type="ORF">ETAA1_21230</name>
</gene>
<dbReference type="Gene3D" id="3.60.15.10">
    <property type="entry name" value="Ribonuclease Z/Hydroxyacylglutathione hydrolase-like"/>
    <property type="match status" value="2"/>
</dbReference>
<keyword evidence="5" id="KW-1185">Reference proteome</keyword>
<dbReference type="SMART" id="SM00849">
    <property type="entry name" value="Lactamase_B"/>
    <property type="match status" value="2"/>
</dbReference>
<dbReference type="InterPro" id="IPR050855">
    <property type="entry name" value="NDM-1-like"/>
</dbReference>
<dbReference type="EMBL" id="CP036273">
    <property type="protein sequence ID" value="QDU20178.1"/>
    <property type="molecule type" value="Genomic_DNA"/>
</dbReference>
<dbReference type="RefSeq" id="WP_202920813.1">
    <property type="nucleotide sequence ID" value="NZ_CP036273.1"/>
</dbReference>
<organism evidence="4 5">
    <name type="scientific">Urbifossiella limnaea</name>
    <dbReference type="NCBI Taxonomy" id="2528023"/>
    <lineage>
        <taxon>Bacteria</taxon>
        <taxon>Pseudomonadati</taxon>
        <taxon>Planctomycetota</taxon>
        <taxon>Planctomycetia</taxon>
        <taxon>Gemmatales</taxon>
        <taxon>Gemmataceae</taxon>
        <taxon>Urbifossiella</taxon>
    </lineage>
</organism>
<evidence type="ECO:0000313" key="5">
    <source>
        <dbReference type="Proteomes" id="UP000319576"/>
    </source>
</evidence>
<dbReference type="InterPro" id="IPR036866">
    <property type="entry name" value="RibonucZ/Hydroxyglut_hydro"/>
</dbReference>
<feature type="domain" description="Metallo-beta-lactamase" evidence="3">
    <location>
        <begin position="46"/>
        <end position="239"/>
    </location>
</feature>
<dbReference type="AlphaFoldDB" id="A0A517XRP2"/>
<feature type="domain" description="Metallo-beta-lactamase" evidence="3">
    <location>
        <begin position="307"/>
        <end position="492"/>
    </location>
</feature>
<protein>
    <submittedName>
        <fullName evidence="4">Hydroxyacylglutathione hydrolase</fullName>
        <ecNumber evidence="4">3.1.2.6</ecNumber>
    </submittedName>
</protein>
<dbReference type="EC" id="3.1.2.6" evidence="4"/>
<feature type="region of interest" description="Disordered" evidence="1">
    <location>
        <begin position="621"/>
        <end position="654"/>
    </location>
</feature>
<reference evidence="4 5" key="1">
    <citation type="submission" date="2019-02" db="EMBL/GenBank/DDBJ databases">
        <title>Deep-cultivation of Planctomycetes and their phenomic and genomic characterization uncovers novel biology.</title>
        <authorList>
            <person name="Wiegand S."/>
            <person name="Jogler M."/>
            <person name="Boedeker C."/>
            <person name="Pinto D."/>
            <person name="Vollmers J."/>
            <person name="Rivas-Marin E."/>
            <person name="Kohn T."/>
            <person name="Peeters S.H."/>
            <person name="Heuer A."/>
            <person name="Rast P."/>
            <person name="Oberbeckmann S."/>
            <person name="Bunk B."/>
            <person name="Jeske O."/>
            <person name="Meyerdierks A."/>
            <person name="Storesund J.E."/>
            <person name="Kallscheuer N."/>
            <person name="Luecker S."/>
            <person name="Lage O.M."/>
            <person name="Pohl T."/>
            <person name="Merkel B.J."/>
            <person name="Hornburger P."/>
            <person name="Mueller R.-W."/>
            <person name="Bruemmer F."/>
            <person name="Labrenz M."/>
            <person name="Spormann A.M."/>
            <person name="Op den Camp H."/>
            <person name="Overmann J."/>
            <person name="Amann R."/>
            <person name="Jetten M.S.M."/>
            <person name="Mascher T."/>
            <person name="Medema M.H."/>
            <person name="Devos D.P."/>
            <person name="Kaster A.-K."/>
            <person name="Ovreas L."/>
            <person name="Rohde M."/>
            <person name="Galperin M.Y."/>
            <person name="Jogler C."/>
        </authorList>
    </citation>
    <scope>NUCLEOTIDE SEQUENCE [LARGE SCALE GENOMIC DNA]</scope>
    <source>
        <strain evidence="4 5">ETA_A1</strain>
    </source>
</reference>
<proteinExistence type="predicted"/>
<dbReference type="InterPro" id="IPR001279">
    <property type="entry name" value="Metallo-B-lactamas"/>
</dbReference>
<dbReference type="SUPFAM" id="SSF56281">
    <property type="entry name" value="Metallo-hydrolase/oxidoreductase"/>
    <property type="match status" value="2"/>
</dbReference>
<sequence precursor="true">MRPRLVLASTCVAAVAALAWLTHARPQPAAGRWREVVPGVYRTATAPHGYAVVNGRRALLIDATVPPDELTGLPIETVDAVLLTHHHRDTAAHAAAYRKAGVPVRAAKEAAEWLAPEAVTKAWKDAVPLRSSRTGYFLIPEGVPGVDCTVEPGKAIPFGPWTITPVATPGHSRDHLAYHLTKADGTNVVCCGDAFHSPGKLWTPYTTDWDHWTDAGLKPAAESLRALAKLAPTHLLPAHGPVLAKDCAKALTDTAALVDEAAFLKSFERFSKREGNPPQYSFLVPKEQVGSGGDKPWSKVSDHLWITGNTYVLKARDGSGCFVLDPWAERIAAQIEKLRAAEKLGPVEVVAFSHAHYDHFDGLYYMAGRDRVQVWGLDTVAGPLKEPFRFRAPFLDERPIRFTKELKDGETAAWGGYEFKFVHLPGQTHYTAGIETTIDGKRCLFTADNFFHQDQYSGSGGWMGLNRSSPAVYGASARKVLTLAPEWVLAEHGGPYVFNAEDYRRRERWGSAAAKACDAVSPSGSHLRDWTPHRVSVEPVRLQAKAGDTVRVVAHLNGVGPADEAVTLTLRGRGVFADRATATKVAPGRRATATWDVPLPANLPTGRHAFAVSLSEAAGVEPVDALEARRNSGGHDRPPPRERVSPPAGRRSSG</sequence>
<name>A0A517XRP2_9BACT</name>
<feature type="compositionally biased region" description="Basic and acidic residues" evidence="1">
    <location>
        <begin position="626"/>
        <end position="644"/>
    </location>
</feature>
<keyword evidence="2" id="KW-0732">Signal</keyword>
<accession>A0A517XRP2</accession>
<feature type="signal peptide" evidence="2">
    <location>
        <begin position="1"/>
        <end position="24"/>
    </location>
</feature>
<dbReference type="Proteomes" id="UP000319576">
    <property type="component" value="Chromosome"/>
</dbReference>
<dbReference type="GO" id="GO:0004416">
    <property type="term" value="F:hydroxyacylglutathione hydrolase activity"/>
    <property type="evidence" value="ECO:0007669"/>
    <property type="project" value="UniProtKB-EC"/>
</dbReference>
<dbReference type="Pfam" id="PF00753">
    <property type="entry name" value="Lactamase_B"/>
    <property type="match status" value="2"/>
</dbReference>
<evidence type="ECO:0000313" key="4">
    <source>
        <dbReference type="EMBL" id="QDU20178.1"/>
    </source>
</evidence>
<evidence type="ECO:0000256" key="1">
    <source>
        <dbReference type="SAM" id="MobiDB-lite"/>
    </source>
</evidence>
<dbReference type="PANTHER" id="PTHR42951">
    <property type="entry name" value="METALLO-BETA-LACTAMASE DOMAIN-CONTAINING"/>
    <property type="match status" value="1"/>
</dbReference>
<feature type="chain" id="PRO_5021798732" evidence="2">
    <location>
        <begin position="25"/>
        <end position="654"/>
    </location>
</feature>
<dbReference type="CDD" id="cd06262">
    <property type="entry name" value="metallo-hydrolase-like_MBL-fold"/>
    <property type="match status" value="1"/>
</dbReference>
<keyword evidence="4" id="KW-0378">Hydrolase</keyword>
<dbReference type="KEGG" id="uli:ETAA1_21230"/>
<evidence type="ECO:0000259" key="3">
    <source>
        <dbReference type="SMART" id="SM00849"/>
    </source>
</evidence>